<evidence type="ECO:0000256" key="8">
    <source>
        <dbReference type="ARBA" id="ARBA00023015"/>
    </source>
</evidence>
<reference evidence="23" key="1">
    <citation type="submission" date="2012-01" db="EMBL/GenBank/DDBJ databases">
        <title>The Genome Sequence of Oreochromis niloticus (Nile Tilapia).</title>
        <authorList>
            <consortium name="Broad Institute Genome Assembly Team"/>
            <consortium name="Broad Institute Sequencing Platform"/>
            <person name="Di Palma F."/>
            <person name="Johnson J."/>
            <person name="Lander E.S."/>
            <person name="Lindblad-Toh K."/>
        </authorList>
    </citation>
    <scope>NUCLEOTIDE SEQUENCE [LARGE SCALE GENOMIC DNA]</scope>
</reference>
<evidence type="ECO:0000256" key="13">
    <source>
        <dbReference type="ARBA" id="ARBA00056268"/>
    </source>
</evidence>
<feature type="coiled-coil region" evidence="19">
    <location>
        <begin position="911"/>
        <end position="938"/>
    </location>
</feature>
<evidence type="ECO:0000256" key="4">
    <source>
        <dbReference type="ARBA" id="ARBA00022553"/>
    </source>
</evidence>
<feature type="compositionally biased region" description="Pro residues" evidence="20">
    <location>
        <begin position="230"/>
        <end position="239"/>
    </location>
</feature>
<dbReference type="InterPro" id="IPR031693">
    <property type="entry name" value="Sin3_C"/>
</dbReference>
<evidence type="ECO:0000256" key="19">
    <source>
        <dbReference type="SAM" id="Coils"/>
    </source>
</evidence>
<dbReference type="Pfam" id="PF16879">
    <property type="entry name" value="Sin3a_C"/>
    <property type="match status" value="1"/>
</dbReference>
<evidence type="ECO:0000256" key="7">
    <source>
        <dbReference type="ARBA" id="ARBA00022990"/>
    </source>
</evidence>
<protein>
    <recommendedName>
        <fullName evidence="15">Paired amphipathic helix protein Sin3a</fullName>
    </recommendedName>
    <alternativeName>
        <fullName evidence="16">Histone deacetylase complex subunit Sin3a</fullName>
    </alternativeName>
    <alternativeName>
        <fullName evidence="17">Transcriptional corepressor Sin3a</fullName>
    </alternativeName>
</protein>
<dbReference type="Gene3D" id="1.20.1160.11">
    <property type="entry name" value="Paired amphipathic helix"/>
    <property type="match status" value="3"/>
</dbReference>
<dbReference type="PANTHER" id="PTHR12346:SF2">
    <property type="entry name" value="PAIRED AMPHIPATHIC HELIX PROTEIN SIN3A"/>
    <property type="match status" value="1"/>
</dbReference>
<evidence type="ECO:0000256" key="1">
    <source>
        <dbReference type="ARBA" id="ARBA00004604"/>
    </source>
</evidence>
<dbReference type="GO" id="GO:0070822">
    <property type="term" value="C:Sin3-type complex"/>
    <property type="evidence" value="ECO:0007669"/>
    <property type="project" value="TreeGrafter"/>
</dbReference>
<feature type="region of interest" description="Disordered" evidence="20">
    <location>
        <begin position="421"/>
        <end position="448"/>
    </location>
</feature>
<keyword evidence="9 19" id="KW-0175">Coiled coil</keyword>
<proteinExistence type="predicted"/>
<reference evidence="22" key="3">
    <citation type="submission" date="2025-09" db="UniProtKB">
        <authorList>
            <consortium name="Ensembl"/>
        </authorList>
    </citation>
    <scope>IDENTIFICATION</scope>
</reference>
<feature type="domain" description="Histone deacetylase interacting" evidence="21">
    <location>
        <begin position="557"/>
        <end position="657"/>
    </location>
</feature>
<dbReference type="Proteomes" id="UP000005207">
    <property type="component" value="Linkage group LG7"/>
</dbReference>
<sequence>MKRRGEDPETVFASPQRRLGGNAEAFQHRVLAPAPAPAVYEAVSDNMQPTAGVQYSVPQGYQVPTVAQNSGGHGHTPSPGVHGGSHHHSPAVQSHGPSVMSGHTHTVAPQASAQGQQQFQRLKVEDALSYLDQVKLQFGNQPQVYNDFLDIMKEFKSQSIDTPGVISRVSQLFKGHPDLIMGFNTFLPPGYKIEVQTNDLVNVTTPGQIHHITPHGISVQNIPVSGAAPAAPPPQPPLPSSATTTAPPLLTQPTPAKTSKPPQPQALTPSSQSNPSIPAYTSPRSPPMQLHPPLSGTPTGPPMQNNQPVEFNHAINYVNKIKNRFQGQPDIYKAFLEILHTYQKEQRNAKEAGGNYTPALTEQEVYAQVARLFKNQEDLLSEFGQFLPDANSSVLLNKTTAEKAESVRNDHGGTAKKLQLNNKQRPNQNGCQIRRHPTPGATPPVKKKPKLLNLKDSSVAEASKHGVGTESLFFEKVRKALRSAEAYDNFLRCLVIFNQEVISRAELVQLVLPFLGKFPELFNWFKNFLGYREMSHIETYPKERATEGIAMEIDYASCKRLGSSYRALPKSYQQPKCTGRTPLCKEVLNDTWVSFPSWSEDSTFVSSKKTQYEEHIYRCEDERFELDVVLETNLATIRVLETVQRKLSRMSAEEQAKFRLDNMLGGSSEVIHRKAIQRIYGDKAPDIIDGLKKNPAVSVPIVLKRLKTKEEEWREAQRGFNKIWREQNEKYYLKSLDHQGINFKQNDTKVLRSKSLLNEIESIYDERQEQGSEETTTPVTGPHLTLSYEDSQILEDAAALIIHHVKRQTSIQKEDKYKIKQIIYHFIPDMLFSQRGELSDVEEEEEEEEMELEEGASKKHNGVPGSGSPSKSKLLFSNTAAQKLRGCDDAYNLFLVNNNWYVFLRLHQTLCSRLLRLYEQAERQIEEEVRERDWEREVLGLKKEKNDNPAIQLRLKEPMDIEVEDYYSAFLEMVRNLLDGNMEASQYEDSLREMFTIHAYIAFTMDKLIQSIVRQLQHIVSDEICVQVTDLYLAESASGATGGSLSTQSSRSSAETIYQRKAEQLMSDENCFKVMFLRNRGQVQLTVELLDTEEENSDEPMEAEVRNTTVNLKCRGPLASGTVFKNLRRIRKYQKGREQLDKEACEGGKKSLDKEKMECMFKLNSYKMVYVFKSEDYMYRRTALLRAHQSHERVSTRLHKRFQAWVEAWVKEHVTRDMSAETNKWLMGEGREGLLPCSTTRNPEVLHFMNINKYRVKYSTPSKAP</sequence>
<reference evidence="22" key="2">
    <citation type="submission" date="2025-08" db="UniProtKB">
        <authorList>
            <consortium name="Ensembl"/>
        </authorList>
    </citation>
    <scope>IDENTIFICATION</scope>
</reference>
<evidence type="ECO:0000256" key="10">
    <source>
        <dbReference type="ARBA" id="ARBA00023108"/>
    </source>
</evidence>
<evidence type="ECO:0000256" key="5">
    <source>
        <dbReference type="ARBA" id="ARBA00022737"/>
    </source>
</evidence>
<keyword evidence="11" id="KW-0804">Transcription</keyword>
<feature type="compositionally biased region" description="Polar residues" evidence="20">
    <location>
        <begin position="421"/>
        <end position="431"/>
    </location>
</feature>
<dbReference type="InterPro" id="IPR039774">
    <property type="entry name" value="Sin3-like"/>
</dbReference>
<keyword evidence="12 18" id="KW-0539">Nucleus</keyword>
<evidence type="ECO:0000256" key="12">
    <source>
        <dbReference type="ARBA" id="ARBA00023242"/>
    </source>
</evidence>
<feature type="compositionally biased region" description="Acidic residues" evidence="20">
    <location>
        <begin position="839"/>
        <end position="854"/>
    </location>
</feature>
<dbReference type="PROSITE" id="PS51477">
    <property type="entry name" value="PAH"/>
    <property type="match status" value="3"/>
</dbReference>
<feature type="region of interest" description="Disordered" evidence="20">
    <location>
        <begin position="838"/>
        <end position="872"/>
    </location>
</feature>
<dbReference type="GeneTree" id="ENSGT00940000155491"/>
<evidence type="ECO:0000256" key="16">
    <source>
        <dbReference type="ARBA" id="ARBA00075105"/>
    </source>
</evidence>
<feature type="compositionally biased region" description="Low complexity" evidence="20">
    <location>
        <begin position="240"/>
        <end position="256"/>
    </location>
</feature>
<dbReference type="Pfam" id="PF02671">
    <property type="entry name" value="PAH"/>
    <property type="match status" value="3"/>
</dbReference>
<evidence type="ECO:0000313" key="22">
    <source>
        <dbReference type="Ensembl" id="ENSONIP00000072023.1"/>
    </source>
</evidence>
<dbReference type="SMART" id="SM00761">
    <property type="entry name" value="HDAC_interact"/>
    <property type="match status" value="1"/>
</dbReference>
<comment type="subunit">
    <text evidence="14">Interacts with ARID4B, BRMS1L, HCFC1, HDAC1, HDAC2, MXI1, SAP30L, SAP130, SFPQ and TOPORS. Interacts with OGT (via TPRs 1-6); the interaction mediates transcriptional repression in parallel with histone deacetylase. Interacts with BAZ2A, MXD1, MXD3, MXD4, MBD2, DACH1, NCOR1, NR4A2, REST, RLIM, SAP30, SETDB1, SMYD2, and SUDS3. Interacts with PHF12 in a complex composed of HDAC1, PHF12 and SAP30. Interacts with TET1; the interaction recruits SIN3A to gene promoters. The large PER complex involved in the histone deacetylation is composed of at least HDAC1, PER2, SFPQ and SIN3A. Interacts with KLF11. Interacts with PPHLN1. Found in a complex with YY1, GON4L and HDAC1. Interacts (via PAH2) with FOXK1. Interacts with FOXK2. Found in a complex composed of at least SINHCAF, SIN3A, HDAC1, SAP30, RBBP4, OGT and TET1. Interacts with SINHCAF. Interacts with SPHK2.</text>
</comment>
<evidence type="ECO:0000256" key="3">
    <source>
        <dbReference type="ARBA" id="ARBA00022499"/>
    </source>
</evidence>
<evidence type="ECO:0000256" key="15">
    <source>
        <dbReference type="ARBA" id="ARBA00068512"/>
    </source>
</evidence>
<dbReference type="GO" id="GO:0005730">
    <property type="term" value="C:nucleolus"/>
    <property type="evidence" value="ECO:0007669"/>
    <property type="project" value="UniProtKB-SubCell"/>
</dbReference>
<keyword evidence="2" id="KW-0678">Repressor</keyword>
<dbReference type="InterPro" id="IPR036600">
    <property type="entry name" value="PAH_sf"/>
</dbReference>
<keyword evidence="23" id="KW-1185">Reference proteome</keyword>
<evidence type="ECO:0000256" key="14">
    <source>
        <dbReference type="ARBA" id="ARBA00061761"/>
    </source>
</evidence>
<dbReference type="InterPro" id="IPR003822">
    <property type="entry name" value="PAH"/>
</dbReference>
<feature type="compositionally biased region" description="Low complexity" evidence="20">
    <location>
        <begin position="108"/>
        <end position="118"/>
    </location>
</feature>
<feature type="compositionally biased region" description="Polar residues" evidence="20">
    <location>
        <begin position="91"/>
        <end position="104"/>
    </location>
</feature>
<comment type="subcellular location">
    <subcellularLocation>
        <location evidence="1">Nucleus</location>
        <location evidence="1">Nucleolus</location>
    </subcellularLocation>
</comment>
<organism evidence="22 23">
    <name type="scientific">Oreochromis niloticus</name>
    <name type="common">Nile tilapia</name>
    <name type="synonym">Tilapia nilotica</name>
    <dbReference type="NCBI Taxonomy" id="8128"/>
    <lineage>
        <taxon>Eukaryota</taxon>
        <taxon>Metazoa</taxon>
        <taxon>Chordata</taxon>
        <taxon>Craniata</taxon>
        <taxon>Vertebrata</taxon>
        <taxon>Euteleostomi</taxon>
        <taxon>Actinopterygii</taxon>
        <taxon>Neopterygii</taxon>
        <taxon>Teleostei</taxon>
        <taxon>Neoteleostei</taxon>
        <taxon>Acanthomorphata</taxon>
        <taxon>Ovalentaria</taxon>
        <taxon>Cichlomorphae</taxon>
        <taxon>Cichliformes</taxon>
        <taxon>Cichlidae</taxon>
        <taxon>African cichlids</taxon>
        <taxon>Pseudocrenilabrinae</taxon>
        <taxon>Oreochromini</taxon>
        <taxon>Oreochromis</taxon>
    </lineage>
</organism>
<keyword evidence="7" id="KW-0007">Acetylation</keyword>
<dbReference type="FunFam" id="1.20.1160.11:FF:000001">
    <property type="entry name" value="Paired amphipathic helix protein Sin3"/>
    <property type="match status" value="1"/>
</dbReference>
<dbReference type="FunFam" id="1.20.1160.11:FF:000004">
    <property type="entry name" value="Paired amphipathic helix protein Sin3a"/>
    <property type="match status" value="1"/>
</dbReference>
<keyword evidence="3" id="KW-1017">Isopeptide bond</keyword>
<evidence type="ECO:0000256" key="11">
    <source>
        <dbReference type="ARBA" id="ARBA00023163"/>
    </source>
</evidence>
<name>A0A669EGQ1_ORENI</name>
<evidence type="ECO:0000259" key="21">
    <source>
        <dbReference type="SMART" id="SM00761"/>
    </source>
</evidence>
<feature type="region of interest" description="Disordered" evidence="20">
    <location>
        <begin position="63"/>
        <end position="118"/>
    </location>
</feature>
<dbReference type="Ensembl" id="ENSONIT00000070378.1">
    <property type="protein sequence ID" value="ENSONIP00000072023.1"/>
    <property type="gene ID" value="ENSONIG00000012851.2"/>
</dbReference>
<evidence type="ECO:0000256" key="18">
    <source>
        <dbReference type="PROSITE-ProRule" id="PRU00810"/>
    </source>
</evidence>
<dbReference type="GO" id="GO:0003714">
    <property type="term" value="F:transcription corepressor activity"/>
    <property type="evidence" value="ECO:0007669"/>
    <property type="project" value="InterPro"/>
</dbReference>
<feature type="region of interest" description="Disordered" evidence="20">
    <location>
        <begin position="223"/>
        <end position="308"/>
    </location>
</feature>
<dbReference type="FunFam" id="1.20.1160.11:FF:000002">
    <property type="entry name" value="Paired amphipathic helix protein SIN3"/>
    <property type="match status" value="1"/>
</dbReference>
<dbReference type="GO" id="GO:0061629">
    <property type="term" value="F:RNA polymerase II-specific DNA-binding transcription factor binding"/>
    <property type="evidence" value="ECO:0007669"/>
    <property type="project" value="UniProtKB-ARBA"/>
</dbReference>
<dbReference type="GO" id="GO:0000122">
    <property type="term" value="P:negative regulation of transcription by RNA polymerase II"/>
    <property type="evidence" value="ECO:0007669"/>
    <property type="project" value="TreeGrafter"/>
</dbReference>
<keyword evidence="8" id="KW-0805">Transcription regulation</keyword>
<dbReference type="Pfam" id="PF08295">
    <property type="entry name" value="Sin3_corepress"/>
    <property type="match status" value="1"/>
</dbReference>
<evidence type="ECO:0000256" key="17">
    <source>
        <dbReference type="ARBA" id="ARBA00081271"/>
    </source>
</evidence>
<evidence type="ECO:0000256" key="9">
    <source>
        <dbReference type="ARBA" id="ARBA00023054"/>
    </source>
</evidence>
<keyword evidence="6" id="KW-0832">Ubl conjugation</keyword>
<evidence type="ECO:0000256" key="6">
    <source>
        <dbReference type="ARBA" id="ARBA00022843"/>
    </source>
</evidence>
<evidence type="ECO:0000313" key="23">
    <source>
        <dbReference type="Proteomes" id="UP000005207"/>
    </source>
</evidence>
<dbReference type="AlphaFoldDB" id="A0A669EGQ1"/>
<keyword evidence="10" id="KW-0090">Biological rhythms</keyword>
<dbReference type="PANTHER" id="PTHR12346">
    <property type="entry name" value="SIN3B-RELATED"/>
    <property type="match status" value="1"/>
</dbReference>
<dbReference type="SUPFAM" id="SSF47762">
    <property type="entry name" value="PAH2 domain"/>
    <property type="match status" value="3"/>
</dbReference>
<feature type="compositionally biased region" description="Polar residues" evidence="20">
    <location>
        <begin position="265"/>
        <end position="276"/>
    </location>
</feature>
<feature type="compositionally biased region" description="Polar residues" evidence="20">
    <location>
        <begin position="296"/>
        <end position="308"/>
    </location>
</feature>
<accession>A0A669EGQ1</accession>
<gene>
    <name evidence="22" type="primary">SIN3A</name>
    <name evidence="22" type="synonym">sin3aa</name>
</gene>
<keyword evidence="4" id="KW-0597">Phosphoprotein</keyword>
<dbReference type="GO" id="GO:0048511">
    <property type="term" value="P:rhythmic process"/>
    <property type="evidence" value="ECO:0007669"/>
    <property type="project" value="UniProtKB-KW"/>
</dbReference>
<dbReference type="InterPro" id="IPR013194">
    <property type="entry name" value="HDAC_interact_dom"/>
</dbReference>
<evidence type="ECO:0000256" key="2">
    <source>
        <dbReference type="ARBA" id="ARBA00022491"/>
    </source>
</evidence>
<evidence type="ECO:0000256" key="20">
    <source>
        <dbReference type="SAM" id="MobiDB-lite"/>
    </source>
</evidence>
<keyword evidence="5" id="KW-0677">Repeat</keyword>
<comment type="function">
    <text evidence="13">Acts as a transcriptional repressor. Corepressor for REST. Interacts with MXI1 to repress MYC responsive genes and antagonize MYC oncogenic activities. Also interacts with MXD1-MAX heterodimers to repress transcription by tethering SIN3A to DNA. Acts cooperatively with OGT to repress transcription in parallel with histone deacetylation. Involved in the control of the circadian rhythms. Required for the transcriptional repression of circadian target genes, such as PER1, mediated by the large PER complex through histone deacetylation. Cooperates with FOXK1 to regulate cell cycle progression probably by repressing cell cycle inhibitor genes expression. Required for cortical neuron differentiation and callosal axon elongation.</text>
</comment>